<dbReference type="PANTHER" id="PTHR11431">
    <property type="entry name" value="FERRITIN"/>
    <property type="match status" value="1"/>
</dbReference>
<dbReference type="CDD" id="cd01055">
    <property type="entry name" value="Nonheme_Ferritin"/>
    <property type="match status" value="1"/>
</dbReference>
<feature type="binding site" evidence="7">
    <location>
        <position position="127"/>
    </location>
    <ligand>
        <name>Fe cation</name>
        <dbReference type="ChEBI" id="CHEBI:24875"/>
        <label>1</label>
    </ligand>
</feature>
<keyword evidence="4" id="KW-0560">Oxidoreductase</keyword>
<evidence type="ECO:0000256" key="8">
    <source>
        <dbReference type="RuleBase" id="RU361145"/>
    </source>
</evidence>
<evidence type="ECO:0000256" key="4">
    <source>
        <dbReference type="ARBA" id="ARBA00023002"/>
    </source>
</evidence>
<evidence type="ECO:0000256" key="6">
    <source>
        <dbReference type="ARBA" id="ARBA00054546"/>
    </source>
</evidence>
<sequence>MLTKKMESAFNEQVNAEFWSAYLYLSMSAHFSSAGFPGVANWMRIQAKEESTHAAKFFDYILERDGAAILKPIAAVENKWESPMSAFEEVLKHEQKVTSLINNLMHVAVEEKDFASQSLLKWFIDEQVEEEANVKAILDSLRMVQGNGNGMYMIDRELATRVFVDSTVAAK</sequence>
<dbReference type="AlphaFoldDB" id="A0A1G6J1D3"/>
<dbReference type="GO" id="GO:0006879">
    <property type="term" value="P:intracellular iron ion homeostasis"/>
    <property type="evidence" value="ECO:0007669"/>
    <property type="project" value="UniProtKB-KW"/>
</dbReference>
<feature type="binding site" evidence="7">
    <location>
        <position position="94"/>
    </location>
    <ligand>
        <name>Fe cation</name>
        <dbReference type="ChEBI" id="CHEBI:24875"/>
        <label>1</label>
    </ligand>
</feature>
<feature type="binding site" evidence="7">
    <location>
        <position position="53"/>
    </location>
    <ligand>
        <name>Fe cation</name>
        <dbReference type="ChEBI" id="CHEBI:24875"/>
        <label>1</label>
    </ligand>
</feature>
<name>A0A1G6J1D3_9BACT</name>
<dbReference type="GO" id="GO:0042802">
    <property type="term" value="F:identical protein binding"/>
    <property type="evidence" value="ECO:0007669"/>
    <property type="project" value="UniProtKB-ARBA"/>
</dbReference>
<evidence type="ECO:0000313" key="11">
    <source>
        <dbReference type="Proteomes" id="UP000199452"/>
    </source>
</evidence>
<dbReference type="PROSITE" id="PS50905">
    <property type="entry name" value="FERRITIN_LIKE"/>
    <property type="match status" value="1"/>
</dbReference>
<evidence type="ECO:0000313" key="10">
    <source>
        <dbReference type="EMBL" id="SDC12578.1"/>
    </source>
</evidence>
<dbReference type="OrthoDB" id="9801481at2"/>
<dbReference type="InterPro" id="IPR009078">
    <property type="entry name" value="Ferritin-like_SF"/>
</dbReference>
<evidence type="ECO:0000256" key="5">
    <source>
        <dbReference type="ARBA" id="ARBA00023004"/>
    </source>
</evidence>
<keyword evidence="3 7" id="KW-0479">Metal-binding</keyword>
<evidence type="ECO:0000256" key="3">
    <source>
        <dbReference type="ARBA" id="ARBA00022723"/>
    </source>
</evidence>
<comment type="function">
    <text evidence="6">May alleviate iron toxicity in the presence of oxygen.</text>
</comment>
<evidence type="ECO:0000256" key="1">
    <source>
        <dbReference type="ARBA" id="ARBA00006950"/>
    </source>
</evidence>
<dbReference type="InterPro" id="IPR012347">
    <property type="entry name" value="Ferritin-like"/>
</dbReference>
<keyword evidence="11" id="KW-1185">Reference proteome</keyword>
<evidence type="ECO:0000256" key="7">
    <source>
        <dbReference type="PIRSR" id="PIRSR601519-1"/>
    </source>
</evidence>
<dbReference type="FunFam" id="1.20.1260.10:FF:000001">
    <property type="entry name" value="Non-heme ferritin"/>
    <property type="match status" value="1"/>
</dbReference>
<accession>A0A1G6J1D3</accession>
<dbReference type="PANTHER" id="PTHR11431:SF127">
    <property type="entry name" value="BACTERIAL NON-HEME FERRITIN"/>
    <property type="match status" value="1"/>
</dbReference>
<dbReference type="InterPro" id="IPR009040">
    <property type="entry name" value="Ferritin-like_diiron"/>
</dbReference>
<evidence type="ECO:0000256" key="2">
    <source>
        <dbReference type="ARBA" id="ARBA00022434"/>
    </source>
</evidence>
<reference evidence="10 11" key="1">
    <citation type="submission" date="2016-09" db="EMBL/GenBank/DDBJ databases">
        <authorList>
            <person name="Capua I."/>
            <person name="De Benedictis P."/>
            <person name="Joannis T."/>
            <person name="Lombin L.H."/>
            <person name="Cattoli G."/>
        </authorList>
    </citation>
    <scope>NUCLEOTIDE SEQUENCE [LARGE SCALE GENOMIC DNA]</scope>
    <source>
        <strain evidence="10 11">A7P-90m</strain>
    </source>
</reference>
<dbReference type="EC" id="1.16.3.2" evidence="8"/>
<dbReference type="SUPFAM" id="SSF47240">
    <property type="entry name" value="Ferritin-like"/>
    <property type="match status" value="1"/>
</dbReference>
<evidence type="ECO:0000259" key="9">
    <source>
        <dbReference type="PROSITE" id="PS50905"/>
    </source>
</evidence>
<feature type="binding site" evidence="7">
    <location>
        <position position="17"/>
    </location>
    <ligand>
        <name>Fe cation</name>
        <dbReference type="ChEBI" id="CHEBI:24875"/>
        <label>1</label>
    </ligand>
</feature>
<gene>
    <name evidence="10" type="ORF">SAMN05216323_101814</name>
</gene>
<comment type="subcellular location">
    <subcellularLocation>
        <location evidence="8">Cytoplasm</location>
    </subcellularLocation>
</comment>
<keyword evidence="5 7" id="KW-0408">Iron</keyword>
<dbReference type="GO" id="GO:0008198">
    <property type="term" value="F:ferrous iron binding"/>
    <property type="evidence" value="ECO:0007669"/>
    <property type="project" value="TreeGrafter"/>
</dbReference>
<dbReference type="GO" id="GO:0005829">
    <property type="term" value="C:cytosol"/>
    <property type="evidence" value="ECO:0007669"/>
    <property type="project" value="TreeGrafter"/>
</dbReference>
<dbReference type="Pfam" id="PF00210">
    <property type="entry name" value="Ferritin"/>
    <property type="match status" value="1"/>
</dbReference>
<dbReference type="GO" id="GO:0004322">
    <property type="term" value="F:ferroxidase activity"/>
    <property type="evidence" value="ECO:0007669"/>
    <property type="project" value="TreeGrafter"/>
</dbReference>
<dbReference type="GO" id="GO:0008199">
    <property type="term" value="F:ferric iron binding"/>
    <property type="evidence" value="ECO:0007669"/>
    <property type="project" value="InterPro"/>
</dbReference>
<keyword evidence="2 8" id="KW-0409">Iron storage</keyword>
<keyword evidence="8" id="KW-0963">Cytoplasm</keyword>
<comment type="function">
    <text evidence="8">Iron-storage protein.</text>
</comment>
<comment type="catalytic activity">
    <reaction evidence="8">
        <text>4 Fe(2+) + O2 + 6 H2O = 4 iron(III) oxide-hydroxide + 12 H(+)</text>
        <dbReference type="Rhea" id="RHEA:11972"/>
        <dbReference type="ChEBI" id="CHEBI:15377"/>
        <dbReference type="ChEBI" id="CHEBI:15378"/>
        <dbReference type="ChEBI" id="CHEBI:15379"/>
        <dbReference type="ChEBI" id="CHEBI:29033"/>
        <dbReference type="ChEBI" id="CHEBI:78619"/>
        <dbReference type="EC" id="1.16.3.2"/>
    </reaction>
</comment>
<dbReference type="GO" id="GO:0006826">
    <property type="term" value="P:iron ion transport"/>
    <property type="evidence" value="ECO:0007669"/>
    <property type="project" value="InterPro"/>
</dbReference>
<dbReference type="InterPro" id="IPR008331">
    <property type="entry name" value="Ferritin_DPS_dom"/>
</dbReference>
<feature type="binding site" evidence="7">
    <location>
        <position position="50"/>
    </location>
    <ligand>
        <name>Fe cation</name>
        <dbReference type="ChEBI" id="CHEBI:24875"/>
        <label>1</label>
    </ligand>
</feature>
<organism evidence="10 11">
    <name type="scientific">Williamwhitmania taraxaci</name>
    <dbReference type="NCBI Taxonomy" id="1640674"/>
    <lineage>
        <taxon>Bacteria</taxon>
        <taxon>Pseudomonadati</taxon>
        <taxon>Bacteroidota</taxon>
        <taxon>Bacteroidia</taxon>
        <taxon>Bacteroidales</taxon>
        <taxon>Williamwhitmaniaceae</taxon>
        <taxon>Williamwhitmania</taxon>
    </lineage>
</organism>
<feature type="domain" description="Ferritin-like diiron" evidence="9">
    <location>
        <begin position="1"/>
        <end position="145"/>
    </location>
</feature>
<dbReference type="RefSeq" id="WP_092437153.1">
    <property type="nucleotide sequence ID" value="NZ_FMYP01000018.1"/>
</dbReference>
<dbReference type="STRING" id="1640674.SAMN05216323_101814"/>
<dbReference type="EMBL" id="FMYP01000018">
    <property type="protein sequence ID" value="SDC12578.1"/>
    <property type="molecule type" value="Genomic_DNA"/>
</dbReference>
<dbReference type="InterPro" id="IPR001519">
    <property type="entry name" value="Ferritin"/>
</dbReference>
<dbReference type="Gene3D" id="1.20.1260.10">
    <property type="match status" value="1"/>
</dbReference>
<dbReference type="InterPro" id="IPR041719">
    <property type="entry name" value="Ferritin_prok"/>
</dbReference>
<comment type="similarity">
    <text evidence="1 8">Belongs to the ferritin family. Prokaryotic subfamily.</text>
</comment>
<protein>
    <recommendedName>
        <fullName evidence="8">Ferritin</fullName>
        <ecNumber evidence="8">1.16.3.2</ecNumber>
    </recommendedName>
</protein>
<proteinExistence type="inferred from homology"/>
<dbReference type="Proteomes" id="UP000199452">
    <property type="component" value="Unassembled WGS sequence"/>
</dbReference>